<evidence type="ECO:0000313" key="3">
    <source>
        <dbReference type="Proteomes" id="UP000092321"/>
    </source>
</evidence>
<feature type="compositionally biased region" description="Polar residues" evidence="1">
    <location>
        <begin position="293"/>
        <end position="307"/>
    </location>
</feature>
<sequence length="461" mass="51981">MFNHSKSNSASNSMFCQNNTTSSNGLPIILETNHENSSSSLPPLSSRNNEQEENIFMTPIHMGNNNISSFSNFKMNNYYYNNKQHQQEITISTNNNNNNKLNIPNQTSASSTSFVTDSITPVFSNTGSRKCSTNSSVSTVPNNPISMISNNNHYYYYYNNNNKNFSSNNSSSSNNNGLVLNSAYFLPKPVLISSRSFQNNNTDNGDDLPKENKFYDYNALPNYQQNELPIQGESLLDPVTLNMASFKNNNSTNKFKDEKLDNDLIKSGSASSLKRKRNLQPPPALLKIDTSREQGSSLTTTVKNTCSSKRERNSHIKRKILPTSSQKTPSKRSSSINKPKRSISVNDIINRPSFDFNIESLNHLKYDVSFESLIGKVINSDVNSLAKNEFTYPSNISSFDRKMEELIDDLNNYEKIGCGNIKSESNFNEENKNNEDEIMHISDIDLKKHYGDLLAHFGKLQ</sequence>
<dbReference type="AlphaFoldDB" id="A0A1B7TH70"/>
<comment type="caution">
    <text evidence="2">The sequence shown here is derived from an EMBL/GenBank/DDBJ whole genome shotgun (WGS) entry which is preliminary data.</text>
</comment>
<dbReference type="EMBL" id="LXPE01000005">
    <property type="protein sequence ID" value="OBA28038.1"/>
    <property type="molecule type" value="Genomic_DNA"/>
</dbReference>
<feature type="region of interest" description="Disordered" evidence="1">
    <location>
        <begin position="267"/>
        <end position="339"/>
    </location>
</feature>
<proteinExistence type="predicted"/>
<accession>A0A1B7TH70</accession>
<reference evidence="3" key="1">
    <citation type="journal article" date="2016" name="Proc. Natl. Acad. Sci. U.S.A.">
        <title>Comparative genomics of biotechnologically important yeasts.</title>
        <authorList>
            <person name="Riley R."/>
            <person name="Haridas S."/>
            <person name="Wolfe K.H."/>
            <person name="Lopes M.R."/>
            <person name="Hittinger C.T."/>
            <person name="Goeker M."/>
            <person name="Salamov A.A."/>
            <person name="Wisecaver J.H."/>
            <person name="Long T.M."/>
            <person name="Calvey C.H."/>
            <person name="Aerts A.L."/>
            <person name="Barry K.W."/>
            <person name="Choi C."/>
            <person name="Clum A."/>
            <person name="Coughlan A.Y."/>
            <person name="Deshpande S."/>
            <person name="Douglass A.P."/>
            <person name="Hanson S.J."/>
            <person name="Klenk H.-P."/>
            <person name="LaButti K.M."/>
            <person name="Lapidus A."/>
            <person name="Lindquist E.A."/>
            <person name="Lipzen A.M."/>
            <person name="Meier-Kolthoff J.P."/>
            <person name="Ohm R.A."/>
            <person name="Otillar R.P."/>
            <person name="Pangilinan J.L."/>
            <person name="Peng Y."/>
            <person name="Rokas A."/>
            <person name="Rosa C.A."/>
            <person name="Scheuner C."/>
            <person name="Sibirny A.A."/>
            <person name="Slot J.C."/>
            <person name="Stielow J.B."/>
            <person name="Sun H."/>
            <person name="Kurtzman C.P."/>
            <person name="Blackwell M."/>
            <person name="Grigoriev I.V."/>
            <person name="Jeffries T.W."/>
        </authorList>
    </citation>
    <scope>NUCLEOTIDE SEQUENCE [LARGE SCALE GENOMIC DNA]</scope>
    <source>
        <strain evidence="3">NRRL Y-1626</strain>
    </source>
</reference>
<evidence type="ECO:0000313" key="2">
    <source>
        <dbReference type="EMBL" id="OBA28038.1"/>
    </source>
</evidence>
<dbReference type="Proteomes" id="UP000092321">
    <property type="component" value="Unassembled WGS sequence"/>
</dbReference>
<protein>
    <submittedName>
        <fullName evidence="2">Uncharacterized protein</fullName>
    </submittedName>
</protein>
<gene>
    <name evidence="2" type="ORF">HANVADRAFT_47612</name>
</gene>
<keyword evidence="3" id="KW-1185">Reference proteome</keyword>
<name>A0A1B7TH70_9ASCO</name>
<feature type="compositionally biased region" description="Low complexity" evidence="1">
    <location>
        <begin position="322"/>
        <end position="335"/>
    </location>
</feature>
<evidence type="ECO:0000256" key="1">
    <source>
        <dbReference type="SAM" id="MobiDB-lite"/>
    </source>
</evidence>
<organism evidence="2 3">
    <name type="scientific">Hanseniaspora valbyensis NRRL Y-1626</name>
    <dbReference type="NCBI Taxonomy" id="766949"/>
    <lineage>
        <taxon>Eukaryota</taxon>
        <taxon>Fungi</taxon>
        <taxon>Dikarya</taxon>
        <taxon>Ascomycota</taxon>
        <taxon>Saccharomycotina</taxon>
        <taxon>Saccharomycetes</taxon>
        <taxon>Saccharomycodales</taxon>
        <taxon>Saccharomycodaceae</taxon>
        <taxon>Hanseniaspora</taxon>
    </lineage>
</organism>